<dbReference type="Pfam" id="PF03103">
    <property type="entry name" value="DUF243"/>
    <property type="match status" value="1"/>
</dbReference>
<feature type="domain" description="DUF243" evidence="1">
    <location>
        <begin position="135"/>
        <end position="233"/>
    </location>
</feature>
<evidence type="ECO:0000313" key="2">
    <source>
        <dbReference type="EnsemblMetazoa" id="AATE004826-PA.1"/>
    </source>
</evidence>
<dbReference type="VEuPathDB" id="VectorBase:AATE004826"/>
<dbReference type="PANTHER" id="PTHR31927:SF2">
    <property type="entry name" value="FI07246P-RELATED"/>
    <property type="match status" value="1"/>
</dbReference>
<accession>A0A182ISV0</accession>
<dbReference type="EnsemblMetazoa" id="AATE004826-RA">
    <property type="protein sequence ID" value="AATE004826-PA.1"/>
    <property type="gene ID" value="AATE004826"/>
</dbReference>
<organism evidence="2">
    <name type="scientific">Anopheles atroparvus</name>
    <name type="common">European mosquito</name>
    <dbReference type="NCBI Taxonomy" id="41427"/>
    <lineage>
        <taxon>Eukaryota</taxon>
        <taxon>Metazoa</taxon>
        <taxon>Ecdysozoa</taxon>
        <taxon>Arthropoda</taxon>
        <taxon>Hexapoda</taxon>
        <taxon>Insecta</taxon>
        <taxon>Pterygota</taxon>
        <taxon>Neoptera</taxon>
        <taxon>Endopterygota</taxon>
        <taxon>Diptera</taxon>
        <taxon>Nematocera</taxon>
        <taxon>Culicoidea</taxon>
        <taxon>Culicidae</taxon>
        <taxon>Anophelinae</taxon>
        <taxon>Anopheles</taxon>
    </lineage>
</organism>
<dbReference type="GO" id="GO:0062129">
    <property type="term" value="C:chitin-based extracellular matrix"/>
    <property type="evidence" value="ECO:0007669"/>
    <property type="project" value="TreeGrafter"/>
</dbReference>
<proteinExistence type="predicted"/>
<name>A0A182ISV0_ANOAO</name>
<dbReference type="InterPro" id="IPR004145">
    <property type="entry name" value="DUF243"/>
</dbReference>
<reference evidence="2" key="1">
    <citation type="submission" date="2022-08" db="UniProtKB">
        <authorList>
            <consortium name="EnsemblMetazoa"/>
        </authorList>
    </citation>
    <scope>IDENTIFICATION</scope>
    <source>
        <strain evidence="2">EBRO</strain>
    </source>
</reference>
<dbReference type="AlphaFoldDB" id="A0A182ISV0"/>
<sequence length="323" mass="33662">MRVFVVFAAYLALVTAAPQGGFAASSAGASAQAGGGSFAGVLPGAVSGASAEASARGGQVPVTVEYVPPSYTFQAGNDGISGINGAVATSVATAGTNTGFINTGSYSDAGATSIANGNGVYATANAKTDIIYAPAVVSKNFFYHIAQEDAFANASTNTLTITPRKHYKVIFIKAPSASASAEARARAASKFEEKTIVYVLVNKPVDAKANATANARTFTSRNPEVYFIKYQGPQAKSTSFSSSESFANLPEQQLVVVDSAHKLQRTPFLQPEPDFWELVQELQPTLALLREVYLVVVSTTLEQARTLALVLLVATLSSSKHST</sequence>
<dbReference type="SMART" id="SM00690">
    <property type="entry name" value="DM5"/>
    <property type="match status" value="1"/>
</dbReference>
<dbReference type="GO" id="GO:0040003">
    <property type="term" value="P:chitin-based cuticle development"/>
    <property type="evidence" value="ECO:0007669"/>
    <property type="project" value="TreeGrafter"/>
</dbReference>
<protein>
    <submittedName>
        <fullName evidence="2">DM5 domain-containing protein</fullName>
    </submittedName>
</protein>
<dbReference type="PANTHER" id="PTHR31927">
    <property type="entry name" value="FI07246P-RELATED-RELATED"/>
    <property type="match status" value="1"/>
</dbReference>
<dbReference type="GO" id="GO:0008010">
    <property type="term" value="F:structural constituent of chitin-based larval cuticle"/>
    <property type="evidence" value="ECO:0007669"/>
    <property type="project" value="TreeGrafter"/>
</dbReference>
<evidence type="ECO:0000259" key="1">
    <source>
        <dbReference type="SMART" id="SM00690"/>
    </source>
</evidence>